<dbReference type="PANTHER" id="PTHR30535:SF4">
    <property type="entry name" value="HEMIN-BINDING PERIPLASMIC PROTEIN HMUT"/>
    <property type="match status" value="1"/>
</dbReference>
<dbReference type="PANTHER" id="PTHR30535">
    <property type="entry name" value="VITAMIN B12-BINDING PROTEIN"/>
    <property type="match status" value="1"/>
</dbReference>
<feature type="chain" id="PRO_5046047681" evidence="1">
    <location>
        <begin position="24"/>
        <end position="292"/>
    </location>
</feature>
<gene>
    <name evidence="3" type="ORF">ACFSKQ_08285</name>
</gene>
<dbReference type="InterPro" id="IPR050902">
    <property type="entry name" value="ABC_Transporter_SBP"/>
</dbReference>
<dbReference type="SUPFAM" id="SSF53807">
    <property type="entry name" value="Helical backbone' metal receptor"/>
    <property type="match status" value="1"/>
</dbReference>
<evidence type="ECO:0000313" key="3">
    <source>
        <dbReference type="EMBL" id="MFD2237463.1"/>
    </source>
</evidence>
<feature type="signal peptide" evidence="1">
    <location>
        <begin position="1"/>
        <end position="23"/>
    </location>
</feature>
<sequence length="292" mass="29879">MRLPASAILATAVLVAGLSGAGAQERPERIVSIGGAITEILYALGQEDRVVAVDTTSLHPPSALAEKPDVGYMRALSAEGVLSLSPDLILMDEGAGPKEAVDLIDSAGVTVRHVPTGHSVPELLEKVREVGSAVGEAEAGEAMAAGIAREFEALEADLAGIERKKRVLFILSLVDGRPNAAGSDTGADAIIRLAGGENVFAEAKGYKTLSSEAVAALQPDVILTVSRGGAEPAADPLSVPALAATPAGQAGAVLRMDALYLLGFGPRTPAALRELAAQLYPDLGLQTRADVR</sequence>
<dbReference type="RefSeq" id="WP_209737573.1">
    <property type="nucleotide sequence ID" value="NZ_CP072611.1"/>
</dbReference>
<dbReference type="Proteomes" id="UP001597371">
    <property type="component" value="Unassembled WGS sequence"/>
</dbReference>
<name>A0ABW5CNV6_9HYPH</name>
<accession>A0ABW5CNV6</accession>
<keyword evidence="1" id="KW-0732">Signal</keyword>
<organism evidence="3 4">
    <name type="scientific">Aureimonas populi</name>
    <dbReference type="NCBI Taxonomy" id="1701758"/>
    <lineage>
        <taxon>Bacteria</taxon>
        <taxon>Pseudomonadati</taxon>
        <taxon>Pseudomonadota</taxon>
        <taxon>Alphaproteobacteria</taxon>
        <taxon>Hyphomicrobiales</taxon>
        <taxon>Aurantimonadaceae</taxon>
        <taxon>Aureimonas</taxon>
    </lineage>
</organism>
<feature type="domain" description="Fe/B12 periplasmic-binding" evidence="2">
    <location>
        <begin position="29"/>
        <end position="283"/>
    </location>
</feature>
<dbReference type="InterPro" id="IPR002491">
    <property type="entry name" value="ABC_transptr_periplasmic_BD"/>
</dbReference>
<reference evidence="4" key="1">
    <citation type="journal article" date="2019" name="Int. J. Syst. Evol. Microbiol.">
        <title>The Global Catalogue of Microorganisms (GCM) 10K type strain sequencing project: providing services to taxonomists for standard genome sequencing and annotation.</title>
        <authorList>
            <consortium name="The Broad Institute Genomics Platform"/>
            <consortium name="The Broad Institute Genome Sequencing Center for Infectious Disease"/>
            <person name="Wu L."/>
            <person name="Ma J."/>
        </authorList>
    </citation>
    <scope>NUCLEOTIDE SEQUENCE [LARGE SCALE GENOMIC DNA]</scope>
    <source>
        <strain evidence="4">ZS-35-S2</strain>
    </source>
</reference>
<evidence type="ECO:0000256" key="1">
    <source>
        <dbReference type="SAM" id="SignalP"/>
    </source>
</evidence>
<proteinExistence type="predicted"/>
<protein>
    <submittedName>
        <fullName evidence="3">Hemin ABC transporter substrate-binding protein</fullName>
    </submittedName>
</protein>
<dbReference type="PROSITE" id="PS50983">
    <property type="entry name" value="FE_B12_PBP"/>
    <property type="match status" value="1"/>
</dbReference>
<comment type="caution">
    <text evidence="3">The sequence shown here is derived from an EMBL/GenBank/DDBJ whole genome shotgun (WGS) entry which is preliminary data.</text>
</comment>
<evidence type="ECO:0000259" key="2">
    <source>
        <dbReference type="PROSITE" id="PS50983"/>
    </source>
</evidence>
<evidence type="ECO:0000313" key="4">
    <source>
        <dbReference type="Proteomes" id="UP001597371"/>
    </source>
</evidence>
<dbReference type="Gene3D" id="3.40.50.1980">
    <property type="entry name" value="Nitrogenase molybdenum iron protein domain"/>
    <property type="match status" value="2"/>
</dbReference>
<keyword evidence="4" id="KW-1185">Reference proteome</keyword>
<dbReference type="Pfam" id="PF01497">
    <property type="entry name" value="Peripla_BP_2"/>
    <property type="match status" value="1"/>
</dbReference>
<dbReference type="EMBL" id="JBHUIJ010000009">
    <property type="protein sequence ID" value="MFD2237463.1"/>
    <property type="molecule type" value="Genomic_DNA"/>
</dbReference>